<organism evidence="2 3">
    <name type="scientific">Methylomonas defluvii</name>
    <dbReference type="NCBI Taxonomy" id="3045149"/>
    <lineage>
        <taxon>Bacteria</taxon>
        <taxon>Pseudomonadati</taxon>
        <taxon>Pseudomonadota</taxon>
        <taxon>Gammaproteobacteria</taxon>
        <taxon>Methylococcales</taxon>
        <taxon>Methylococcaceae</taxon>
        <taxon>Methylomonas</taxon>
    </lineage>
</organism>
<feature type="transmembrane region" description="Helical" evidence="1">
    <location>
        <begin position="12"/>
        <end position="32"/>
    </location>
</feature>
<keyword evidence="1" id="KW-0472">Membrane</keyword>
<gene>
    <name evidence="2" type="ORF">QLH52_19020</name>
</gene>
<dbReference type="EMBL" id="JAXARY010000020">
    <property type="protein sequence ID" value="MDX8129400.1"/>
    <property type="molecule type" value="Genomic_DNA"/>
</dbReference>
<reference evidence="2 3" key="1">
    <citation type="submission" date="2023-11" db="EMBL/GenBank/DDBJ databases">
        <authorList>
            <person name="Ouyang M.-Y."/>
        </authorList>
    </citation>
    <scope>NUCLEOTIDE SEQUENCE [LARGE SCALE GENOMIC DNA]</scope>
    <source>
        <strain evidence="2 3">OY6</strain>
    </source>
</reference>
<comment type="caution">
    <text evidence="2">The sequence shown here is derived from an EMBL/GenBank/DDBJ whole genome shotgun (WGS) entry which is preliminary data.</text>
</comment>
<dbReference type="SUPFAM" id="SSF110296">
    <property type="entry name" value="Oligoxyloglucan reducing end-specific cellobiohydrolase"/>
    <property type="match status" value="1"/>
</dbReference>
<name>A0ABU4UKT3_9GAMM</name>
<evidence type="ECO:0000256" key="1">
    <source>
        <dbReference type="SAM" id="Phobius"/>
    </source>
</evidence>
<keyword evidence="1" id="KW-0812">Transmembrane</keyword>
<dbReference type="Proteomes" id="UP001284537">
    <property type="component" value="Unassembled WGS sequence"/>
</dbReference>
<evidence type="ECO:0000313" key="3">
    <source>
        <dbReference type="Proteomes" id="UP001284537"/>
    </source>
</evidence>
<feature type="transmembrane region" description="Helical" evidence="1">
    <location>
        <begin position="208"/>
        <end position="230"/>
    </location>
</feature>
<evidence type="ECO:0000313" key="2">
    <source>
        <dbReference type="EMBL" id="MDX8129400.1"/>
    </source>
</evidence>
<keyword evidence="3" id="KW-1185">Reference proteome</keyword>
<accession>A0ABU4UKT3</accession>
<protein>
    <submittedName>
        <fullName evidence="2">PepSY domain-containing protein</fullName>
    </submittedName>
</protein>
<proteinExistence type="predicted"/>
<sequence length="243" mass="26528">MKKIDWRHWHAWLSVLLSIPAFLVGMTAILIAHNKTLGLNGVSVDVGWLPGLTPNAQAAPDIRSTLSLADGRRFIGGKAGLFVLENNKLTAVSELAGYEIRSLAANPNNVAAAGNRGVWLNSGGNWRQIYRQAAHSVQIGDDGIIRIATQNSGLLFSDNSGANWRPDAATLKAFEQLPAEALREDYSVGKLILDVHTGKAFLGKHWEWLWIDLLGGLLVFLCLSGVYLWWRGQQRKAALLGKG</sequence>
<keyword evidence="1" id="KW-1133">Transmembrane helix</keyword>
<dbReference type="RefSeq" id="WP_319962593.1">
    <property type="nucleotide sequence ID" value="NZ_JAXARY010000020.1"/>
</dbReference>